<proteinExistence type="predicted"/>
<gene>
    <name evidence="1" type="ORF">ISF26_22790</name>
</gene>
<dbReference type="Proteomes" id="UP001054846">
    <property type="component" value="Chromosome"/>
</dbReference>
<dbReference type="RefSeq" id="WP_230841578.1">
    <property type="nucleotide sequence ID" value="NZ_CP063845.1"/>
</dbReference>
<protein>
    <submittedName>
        <fullName evidence="1">Uncharacterized protein</fullName>
    </submittedName>
</protein>
<evidence type="ECO:0000313" key="2">
    <source>
        <dbReference type="Proteomes" id="UP001054846"/>
    </source>
</evidence>
<evidence type="ECO:0000313" key="1">
    <source>
        <dbReference type="EMBL" id="UFP94532.1"/>
    </source>
</evidence>
<dbReference type="EMBL" id="CP063845">
    <property type="protein sequence ID" value="UFP94532.1"/>
    <property type="molecule type" value="Genomic_DNA"/>
</dbReference>
<accession>A0ABY3PLF1</accession>
<name>A0ABY3PLF1_9CYAN</name>
<reference evidence="1 2" key="1">
    <citation type="journal article" date="2021" name="Genome Biol. Evol.">
        <title>Complete Genome Sequencing of a Novel Gloeobacter Species from a Waterfall Cave in Mexico.</title>
        <authorList>
            <person name="Saw J.H."/>
            <person name="Cardona T."/>
            <person name="Montejano G."/>
        </authorList>
    </citation>
    <scope>NUCLEOTIDE SEQUENCE [LARGE SCALE GENOMIC DNA]</scope>
    <source>
        <strain evidence="1">MG652769</strain>
    </source>
</reference>
<sequence>MSERFHQSSTNFENWPLSPQIGKVLEIKRRGSLALADYLKQYLINFAKKLICLAQAAAHRGEW</sequence>
<keyword evidence="2" id="KW-1185">Reference proteome</keyword>
<organism evidence="1 2">
    <name type="scientific">Gloeobacter morelensis MG652769</name>
    <dbReference type="NCBI Taxonomy" id="2781736"/>
    <lineage>
        <taxon>Bacteria</taxon>
        <taxon>Bacillati</taxon>
        <taxon>Cyanobacteriota</taxon>
        <taxon>Cyanophyceae</taxon>
        <taxon>Gloeobacterales</taxon>
        <taxon>Gloeobacteraceae</taxon>
        <taxon>Gloeobacter</taxon>
        <taxon>Gloeobacter morelensis</taxon>
    </lineage>
</organism>